<dbReference type="FunFam" id="1.20.1270.50:FF:000004">
    <property type="entry name" value="alpha-mannosidase 2C1 isoform X1"/>
    <property type="match status" value="1"/>
</dbReference>
<dbReference type="FunFam" id="2.70.98.30:FF:000010">
    <property type="entry name" value="Cytosolic alpha-mannosidase"/>
    <property type="match status" value="1"/>
</dbReference>
<keyword evidence="3" id="KW-0378">Hydrolase</keyword>
<dbReference type="RefSeq" id="WP_006728223.1">
    <property type="nucleotide sequence ID" value="NZ_ALJF01000019.1"/>
</dbReference>
<comment type="similarity">
    <text evidence="1">Belongs to the glycosyl hydrolase 38 family.</text>
</comment>
<keyword evidence="4" id="KW-0326">Glycosidase</keyword>
<dbReference type="InterPro" id="IPR015341">
    <property type="entry name" value="Glyco_hydro_38_cen"/>
</dbReference>
<evidence type="ECO:0000313" key="7">
    <source>
        <dbReference type="Proteomes" id="UP000007123"/>
    </source>
</evidence>
<dbReference type="eggNOG" id="COG0383">
    <property type="taxonomic scope" value="Bacteria"/>
</dbReference>
<dbReference type="Gene3D" id="2.70.98.30">
    <property type="entry name" value="Golgi alpha-mannosidase II, domain 4"/>
    <property type="match status" value="1"/>
</dbReference>
<keyword evidence="7" id="KW-1185">Reference proteome</keyword>
<dbReference type="GO" id="GO:0004559">
    <property type="term" value="F:alpha-mannosidase activity"/>
    <property type="evidence" value="ECO:0007669"/>
    <property type="project" value="InterPro"/>
</dbReference>
<name>K2Q948_9HYPH</name>
<keyword evidence="2" id="KW-0479">Metal-binding</keyword>
<dbReference type="Pfam" id="PF01074">
    <property type="entry name" value="Glyco_hydro_38N"/>
    <property type="match status" value="1"/>
</dbReference>
<dbReference type="Pfam" id="PF07748">
    <property type="entry name" value="Glyco_hydro_38C"/>
    <property type="match status" value="1"/>
</dbReference>
<dbReference type="PATRIC" id="fig|1156935.5.peg.4309"/>
<dbReference type="SUPFAM" id="SSF74650">
    <property type="entry name" value="Galactose mutarotase-like"/>
    <property type="match status" value="1"/>
</dbReference>
<comment type="caution">
    <text evidence="6">The sequence shown here is derived from an EMBL/GenBank/DDBJ whole genome shotgun (WGS) entry which is preliminary data.</text>
</comment>
<dbReference type="GO" id="GO:0006013">
    <property type="term" value="P:mannose metabolic process"/>
    <property type="evidence" value="ECO:0007669"/>
    <property type="project" value="InterPro"/>
</dbReference>
<dbReference type="GO" id="GO:0030246">
    <property type="term" value="F:carbohydrate binding"/>
    <property type="evidence" value="ECO:0007669"/>
    <property type="project" value="InterPro"/>
</dbReference>
<dbReference type="GO" id="GO:0046872">
    <property type="term" value="F:metal ion binding"/>
    <property type="evidence" value="ECO:0007669"/>
    <property type="project" value="UniProtKB-KW"/>
</dbReference>
<dbReference type="Gene3D" id="3.20.110.10">
    <property type="entry name" value="Glycoside hydrolase 38, N terminal domain"/>
    <property type="match status" value="1"/>
</dbReference>
<feature type="domain" description="Glycoside hydrolase family 38 central" evidence="5">
    <location>
        <begin position="512"/>
        <end position="590"/>
    </location>
</feature>
<dbReference type="InterPro" id="IPR011682">
    <property type="entry name" value="Glyco_hydro_38_C"/>
</dbReference>
<dbReference type="Gene3D" id="2.60.40.2220">
    <property type="match status" value="1"/>
</dbReference>
<dbReference type="EMBL" id="ALJF01000019">
    <property type="protein sequence ID" value="EKF57516.1"/>
    <property type="molecule type" value="Genomic_DNA"/>
</dbReference>
<dbReference type="GO" id="GO:0009313">
    <property type="term" value="P:oligosaccharide catabolic process"/>
    <property type="evidence" value="ECO:0007669"/>
    <property type="project" value="TreeGrafter"/>
</dbReference>
<accession>K2Q948</accession>
<dbReference type="SUPFAM" id="SSF88688">
    <property type="entry name" value="Families 57/38 glycoside transferase middle domain"/>
    <property type="match status" value="1"/>
</dbReference>
<dbReference type="Pfam" id="PF09261">
    <property type="entry name" value="Alpha-mann_mid"/>
    <property type="match status" value="1"/>
</dbReference>
<dbReference type="AlphaFoldDB" id="K2Q948"/>
<dbReference type="Gene3D" id="1.20.1270.50">
    <property type="entry name" value="Glycoside hydrolase family 38, central domain"/>
    <property type="match status" value="1"/>
</dbReference>
<evidence type="ECO:0000256" key="4">
    <source>
        <dbReference type="ARBA" id="ARBA00023295"/>
    </source>
</evidence>
<dbReference type="InterPro" id="IPR037094">
    <property type="entry name" value="Glyco_hydro_38_cen_sf"/>
</dbReference>
<organism evidence="6 7">
    <name type="scientific">Agrobacterium albertimagni AOL15</name>
    <dbReference type="NCBI Taxonomy" id="1156935"/>
    <lineage>
        <taxon>Bacteria</taxon>
        <taxon>Pseudomonadati</taxon>
        <taxon>Pseudomonadota</taxon>
        <taxon>Alphaproteobacteria</taxon>
        <taxon>Hyphomicrobiales</taxon>
        <taxon>Rhizobiaceae</taxon>
        <taxon>Rhizobium/Agrobacterium group</taxon>
        <taxon>Agrobacterium</taxon>
    </lineage>
</organism>
<dbReference type="OrthoDB" id="9772207at2"/>
<evidence type="ECO:0000313" key="6">
    <source>
        <dbReference type="EMBL" id="EKF57516.1"/>
    </source>
</evidence>
<evidence type="ECO:0000256" key="3">
    <source>
        <dbReference type="ARBA" id="ARBA00022801"/>
    </source>
</evidence>
<dbReference type="CDD" id="cd10789">
    <property type="entry name" value="GH38N_AMII_ER_cytosolic"/>
    <property type="match status" value="1"/>
</dbReference>
<dbReference type="STRING" id="1156935.QWE_21177"/>
<dbReference type="PANTHER" id="PTHR46017:SF1">
    <property type="entry name" value="ALPHA-MANNOSIDASE 2C1"/>
    <property type="match status" value="1"/>
</dbReference>
<dbReference type="PANTHER" id="PTHR46017">
    <property type="entry name" value="ALPHA-MANNOSIDASE 2C1"/>
    <property type="match status" value="1"/>
</dbReference>
<evidence type="ECO:0000256" key="2">
    <source>
        <dbReference type="ARBA" id="ARBA00022723"/>
    </source>
</evidence>
<dbReference type="InterPro" id="IPR011013">
    <property type="entry name" value="Gal_mutarotase_sf_dom"/>
</dbReference>
<reference evidence="6 7" key="1">
    <citation type="journal article" date="2012" name="J. Bacteriol.">
        <title>Draft Genome Sequence of Agrobacterium albertimagni Strain AOL15.</title>
        <authorList>
            <person name="Trimble W.L."/>
            <person name="Phung le T."/>
            <person name="Meyer F."/>
            <person name="Gilbert J.A."/>
            <person name="Silver S."/>
        </authorList>
    </citation>
    <scope>NUCLEOTIDE SEQUENCE [LARGE SCALE GENOMIC DNA]</scope>
    <source>
        <strain evidence="6 7">AOL15</strain>
    </source>
</reference>
<proteinExistence type="inferred from homology"/>
<evidence type="ECO:0000256" key="1">
    <source>
        <dbReference type="ARBA" id="ARBA00009792"/>
    </source>
</evidence>
<dbReference type="SUPFAM" id="SSF88713">
    <property type="entry name" value="Glycoside hydrolase/deacetylase"/>
    <property type="match status" value="1"/>
</dbReference>
<sequence length="1027" mass="115932">MKTIRKLDKLLSVLAEQIFQPIGVQVPLVYRQAASGERAEMVRSDRSDWMAVGRDHIWGEPDGYYWFGGQVVVPEGVEGARLFGRIEAAFGNVMGRSDPQCLVRVDGRIVQGGDANHREFPLTLNAVAGQIHDLLIEAGTIEDRRQIGFGVTLHRHDPDVEEVYYDLRVPLDVARLLDENDPRRHFILRVVEQAVDVIDLRPGNPERFATSLEKARAIAAAIYEAGDFEIKPVVVATGHTHIDVAWLWRVRETRQKMARSMATMLSLMDEFPDYRFMYNQCVLLDYLREDYPELLDGIRSQFSAGRFEIEGALWLEPDVNIAGGEALVRHILYGVRYHQETFGIRPRMVWLPDTFGYTAALPQLMAKSGLDSFVTHKLSWNDTNRMPEEKLFWQGIDGSQVVAYFLTTQPYDTKSIGTTYCPNLKPTHVMGTWKRYGQQRIGGELFLVYGHGDGGGGPTREMLHNIRRMERGIPGCPKVEHGAMRPFFERLIAEMKANPQRYPTWVGEFYLEFHRGTLTSVAKNKRFNRLAEIALRELELMAVLATRSSGHAYPHARLRRLWDIVMLNQFHDILPGSSIGAVYEDSDRDYETFFNEAEALAGELASMLDVDQGVLNATGRHRGGLLTSPRLQGEVQQIVVRADGVREYAVWLDPVGPLSIMPFNGLCVAPTDSEALEVSERRLANRHLEVLFDGAGRIERLLDRVSGRVILKPDAKGNRLQAFRDRPAEYDAWDIDSDFEDQVFEIDDVVGVEVVEQGPLRAAIRFEWRYENSRIVQVVSLQANARQIEFDTFVDWHEHNTLVKAAFPLDLHAAAVDAEIQFGHVRRATHRNTSWDKARFECVMQRWVDVTEPDFGVAFLNDSKYGYDARGTDIRLTLLRSPTYPWPEADQGEHRFRYSLMVHGGDKDAVHRAAEDFNMPLRIVEGGSDVNRAGLTAPVSLLAVSTDGIAVEAVKAAEDGAGVIVRLWETTGRHRAGKIELAPDIIDVAVVDLLEEVVEALIIEQGTLRLSFKPFEIISLKLGRSAG</sequence>
<protein>
    <submittedName>
        <fullName evidence="6">Alpha-mannosidase</fullName>
    </submittedName>
</protein>
<gene>
    <name evidence="6" type="ORF">QWE_21177</name>
</gene>
<dbReference type="InterPro" id="IPR028995">
    <property type="entry name" value="Glyco_hydro_57/38_cen_sf"/>
</dbReference>
<dbReference type="InterPro" id="IPR027291">
    <property type="entry name" value="Glyco_hydro_38_N_sf"/>
</dbReference>
<dbReference type="SMART" id="SM00872">
    <property type="entry name" value="Alpha-mann_mid"/>
    <property type="match status" value="1"/>
</dbReference>
<dbReference type="Proteomes" id="UP000007123">
    <property type="component" value="Unassembled WGS sequence"/>
</dbReference>
<evidence type="ECO:0000259" key="5">
    <source>
        <dbReference type="SMART" id="SM00872"/>
    </source>
</evidence>
<dbReference type="InterPro" id="IPR041147">
    <property type="entry name" value="GH38_C"/>
</dbReference>
<dbReference type="Pfam" id="PF17677">
    <property type="entry name" value="Glyco_hydro38C2"/>
    <property type="match status" value="1"/>
</dbReference>
<dbReference type="InterPro" id="IPR000602">
    <property type="entry name" value="Glyco_hydro_38_N"/>
</dbReference>
<dbReference type="InterPro" id="IPR011330">
    <property type="entry name" value="Glyco_hydro/deAcase_b/a-brl"/>
</dbReference>